<accession>A0A401YD42</accession>
<sequence>MATAAHREPHPCRSDTATPAGCPGIRVHPPRPKTRRRRGTSPWGPACRAAACAGGQPWAGRSYTFSGVMTEVIALANSVLGSLPSCRMSVLSRMTIVASCSGRYTVTLS</sequence>
<feature type="compositionally biased region" description="Basic and acidic residues" evidence="1">
    <location>
        <begin position="1"/>
        <end position="13"/>
    </location>
</feature>
<organism evidence="2 3">
    <name type="scientific">Embleya hyalina</name>
    <dbReference type="NCBI Taxonomy" id="516124"/>
    <lineage>
        <taxon>Bacteria</taxon>
        <taxon>Bacillati</taxon>
        <taxon>Actinomycetota</taxon>
        <taxon>Actinomycetes</taxon>
        <taxon>Kitasatosporales</taxon>
        <taxon>Streptomycetaceae</taxon>
        <taxon>Embleya</taxon>
    </lineage>
</organism>
<evidence type="ECO:0000313" key="3">
    <source>
        <dbReference type="Proteomes" id="UP000286931"/>
    </source>
</evidence>
<gene>
    <name evidence="2" type="ORF">EHYA_00169</name>
</gene>
<comment type="caution">
    <text evidence="2">The sequence shown here is derived from an EMBL/GenBank/DDBJ whole genome shotgun (WGS) entry which is preliminary data.</text>
</comment>
<dbReference type="EMBL" id="BIFH01000013">
    <property type="protein sequence ID" value="GCD92531.1"/>
    <property type="molecule type" value="Genomic_DNA"/>
</dbReference>
<proteinExistence type="predicted"/>
<name>A0A401YD42_9ACTN</name>
<feature type="compositionally biased region" description="Basic residues" evidence="1">
    <location>
        <begin position="28"/>
        <end position="39"/>
    </location>
</feature>
<protein>
    <submittedName>
        <fullName evidence="2">Uncharacterized protein</fullName>
    </submittedName>
</protein>
<evidence type="ECO:0000256" key="1">
    <source>
        <dbReference type="SAM" id="MobiDB-lite"/>
    </source>
</evidence>
<dbReference type="AlphaFoldDB" id="A0A401YD42"/>
<reference evidence="2 3" key="1">
    <citation type="submission" date="2018-12" db="EMBL/GenBank/DDBJ databases">
        <title>Draft genome sequence of Embleya hyalina NBRC 13850T.</title>
        <authorList>
            <person name="Komaki H."/>
            <person name="Hosoyama A."/>
            <person name="Kimura A."/>
            <person name="Ichikawa N."/>
            <person name="Tamura T."/>
        </authorList>
    </citation>
    <scope>NUCLEOTIDE SEQUENCE [LARGE SCALE GENOMIC DNA]</scope>
    <source>
        <strain evidence="2 3">NBRC 13850</strain>
    </source>
</reference>
<dbReference type="Proteomes" id="UP000286931">
    <property type="component" value="Unassembled WGS sequence"/>
</dbReference>
<keyword evidence="3" id="KW-1185">Reference proteome</keyword>
<evidence type="ECO:0000313" key="2">
    <source>
        <dbReference type="EMBL" id="GCD92531.1"/>
    </source>
</evidence>
<feature type="region of interest" description="Disordered" evidence="1">
    <location>
        <begin position="1"/>
        <end position="44"/>
    </location>
</feature>